<dbReference type="OrthoDB" id="283803at2759"/>
<reference evidence="1" key="1">
    <citation type="submission" date="2021-01" db="EMBL/GenBank/DDBJ databases">
        <authorList>
            <consortium name="Genoscope - CEA"/>
            <person name="William W."/>
        </authorList>
    </citation>
    <scope>NUCLEOTIDE SEQUENCE</scope>
</reference>
<evidence type="ECO:0000313" key="1">
    <source>
        <dbReference type="EMBL" id="CAD8095695.1"/>
    </source>
</evidence>
<protein>
    <submittedName>
        <fullName evidence="1">Uncharacterized protein</fullName>
    </submittedName>
</protein>
<organism evidence="1 2">
    <name type="scientific">Paramecium sonneborni</name>
    <dbReference type="NCBI Taxonomy" id="65129"/>
    <lineage>
        <taxon>Eukaryota</taxon>
        <taxon>Sar</taxon>
        <taxon>Alveolata</taxon>
        <taxon>Ciliophora</taxon>
        <taxon>Intramacronucleata</taxon>
        <taxon>Oligohymenophorea</taxon>
        <taxon>Peniculida</taxon>
        <taxon>Parameciidae</taxon>
        <taxon>Paramecium</taxon>
    </lineage>
</organism>
<proteinExistence type="predicted"/>
<sequence length="440" mass="53063">MGNNCCKSSIRYADMLHEIQIFNFNDSKQEFPLEQRMIRELMLDTKTVYQLQICLKKFLLENALLIKEQKIQVQDKGIISRISAPPLLDQVWQMAILYSQNYITICKKLVGYIIDREYNQQNLHYKILQKMLPEYDDKMYSIESEFIIWVNQYVLEQVIRDIHDSIVNEETITFEFILNLMMQIKLNLCKKETQKFQTKQICDKNIDLLFKKIQQFIPRDLELIMMHKYCLSQQLAKQYIYEYCHFMTMMKYSQTILVPSEEVDQVWHTHQCMTKQYRQFCNTIFERFIYHNPANLGNQKTVENFYLQTLMFYKKLFKYEPDSQIWPCQEERWNPQNFQGSWLNLYRLSMSIIQLVQEKLEPISKNILLKYETWKGTNVFKDQTQIKIVKATQMTQNPLQFQNYEVGCYSLSQLLEDRFSENQRGNELVFDDDVIINSIQ</sequence>
<name>A0A8S1P0B7_9CILI</name>
<gene>
    <name evidence="1" type="ORF">PSON_ATCC_30995.1.T0650043</name>
</gene>
<dbReference type="AlphaFoldDB" id="A0A8S1P0B7"/>
<accession>A0A8S1P0B7</accession>
<dbReference type="Proteomes" id="UP000692954">
    <property type="component" value="Unassembled WGS sequence"/>
</dbReference>
<comment type="caution">
    <text evidence="1">The sequence shown here is derived from an EMBL/GenBank/DDBJ whole genome shotgun (WGS) entry which is preliminary data.</text>
</comment>
<keyword evidence="2" id="KW-1185">Reference proteome</keyword>
<evidence type="ECO:0000313" key="2">
    <source>
        <dbReference type="Proteomes" id="UP000692954"/>
    </source>
</evidence>
<dbReference type="EMBL" id="CAJJDN010000065">
    <property type="protein sequence ID" value="CAD8095695.1"/>
    <property type="molecule type" value="Genomic_DNA"/>
</dbReference>